<dbReference type="AlphaFoldDB" id="A0AA41WHL1"/>
<accession>A0AA41WHL1</accession>
<dbReference type="InterPro" id="IPR036188">
    <property type="entry name" value="FAD/NAD-bd_sf"/>
</dbReference>
<evidence type="ECO:0008006" key="3">
    <source>
        <dbReference type="Google" id="ProtNLM"/>
    </source>
</evidence>
<evidence type="ECO:0000313" key="1">
    <source>
        <dbReference type="EMBL" id="MCM8750595.1"/>
    </source>
</evidence>
<proteinExistence type="predicted"/>
<dbReference type="RefSeq" id="WP_284058383.1">
    <property type="nucleotide sequence ID" value="NZ_JAMSLR010000018.1"/>
</dbReference>
<comment type="caution">
    <text evidence="1">The sequence shown here is derived from an EMBL/GenBank/DDBJ whole genome shotgun (WGS) entry which is preliminary data.</text>
</comment>
<sequence length="463" mass="51081">MSGQNHAIVIGASMGGLLAARALADFFEQVTLIERDTFPAIGQHRKGVPQGRHAHALHLRGVEILEGLFPRLIADLVAQGVPLINRPEEELIWFDGGGYHARFTLEDGRLGALGVSRPLLEGYVRQRLLALPNVCAIDGCDALGLVPSECNRRVRGVRIIRRAQGSAEEVLEADLVVDGSGRGSRAVKWLEELGYAPPEEEQVTINFGYSTRLYRRRPEHLDGAKVVVSTGSPALKRGGVMLAQEGDRWIVSLGGFVGDHPPLDEEGFIAYARSLAAPDVYNVIKEAEPLSEAIPYRFKASLRRRYERLPRFPEGFLVFGDAICSFNPIYGQGMSVAAMEALDLQHELRSGTEGLWRRFFRRAAKSIDIPWQIVVSGDLRFPEVEGKRVPAIRFINAYMARLHRAAHRDAVIARAFNDVAGLIAPPRSLIRPRILWRVLRGNLGVFARSSAAGDSSHRANTVS</sequence>
<dbReference type="PANTHER" id="PTHR43422">
    <property type="entry name" value="THIAMINE THIAZOLE SYNTHASE"/>
    <property type="match status" value="1"/>
</dbReference>
<evidence type="ECO:0000313" key="2">
    <source>
        <dbReference type="Proteomes" id="UP001165306"/>
    </source>
</evidence>
<keyword evidence="2" id="KW-1185">Reference proteome</keyword>
<reference evidence="1" key="1">
    <citation type="submission" date="2022-06" db="EMBL/GenBank/DDBJ databases">
        <title>CFH 74404 Thermomicrobiaceae sp.</title>
        <authorList>
            <person name="Ming H."/>
            <person name="Li W.-J."/>
            <person name="Zhao Z."/>
        </authorList>
    </citation>
    <scope>NUCLEOTIDE SEQUENCE</scope>
    <source>
        <strain evidence="1">CFH 74404</strain>
    </source>
</reference>
<dbReference type="EMBL" id="JAMSLR010000018">
    <property type="protein sequence ID" value="MCM8750595.1"/>
    <property type="molecule type" value="Genomic_DNA"/>
</dbReference>
<dbReference type="Proteomes" id="UP001165306">
    <property type="component" value="Unassembled WGS sequence"/>
</dbReference>
<dbReference type="Gene3D" id="3.50.50.60">
    <property type="entry name" value="FAD/NAD(P)-binding domain"/>
    <property type="match status" value="1"/>
</dbReference>
<name>A0AA41WHL1_9BACT</name>
<organism evidence="1 2">
    <name type="scientific">Thermalbibacter longus</name>
    <dbReference type="NCBI Taxonomy" id="2951981"/>
    <lineage>
        <taxon>Bacteria</taxon>
        <taxon>Pseudomonadati</taxon>
        <taxon>Thermomicrobiota</taxon>
        <taxon>Thermomicrobia</taxon>
        <taxon>Thermomicrobiales</taxon>
        <taxon>Thermomicrobiaceae</taxon>
        <taxon>Thermalbibacter</taxon>
    </lineage>
</organism>
<protein>
    <recommendedName>
        <fullName evidence="3">Monooxygenase</fullName>
    </recommendedName>
</protein>
<dbReference type="PANTHER" id="PTHR43422:SF3">
    <property type="entry name" value="THIAMINE THIAZOLE SYNTHASE"/>
    <property type="match status" value="1"/>
</dbReference>
<gene>
    <name evidence="1" type="ORF">NET02_15725</name>
</gene>
<dbReference type="SUPFAM" id="SSF51905">
    <property type="entry name" value="FAD/NAD(P)-binding domain"/>
    <property type="match status" value="1"/>
</dbReference>